<dbReference type="AlphaFoldDB" id="A0A4P6YC84"/>
<protein>
    <submittedName>
        <fullName evidence="2">Glycosyltransferase family 2 protein</fullName>
    </submittedName>
</protein>
<evidence type="ECO:0000259" key="1">
    <source>
        <dbReference type="Pfam" id="PF00535"/>
    </source>
</evidence>
<dbReference type="OrthoDB" id="597270at2"/>
<dbReference type="GO" id="GO:0016758">
    <property type="term" value="F:hexosyltransferase activity"/>
    <property type="evidence" value="ECO:0007669"/>
    <property type="project" value="UniProtKB-ARBA"/>
</dbReference>
<evidence type="ECO:0000313" key="3">
    <source>
        <dbReference type="Proteomes" id="UP000291124"/>
    </source>
</evidence>
<dbReference type="Pfam" id="PF00535">
    <property type="entry name" value="Glycos_transf_2"/>
    <property type="match status" value="1"/>
</dbReference>
<proteinExistence type="predicted"/>
<dbReference type="InterPro" id="IPR029044">
    <property type="entry name" value="Nucleotide-diphossugar_trans"/>
</dbReference>
<sequence length="302" mass="34917">MPMISIIVPCYNQAHYLDEALQSVLGQTYPDWECIIVNDGSPDRTAEVAQKWVEKDSRFVYIYKENGGVSSARNLGIEKAKGVYLQFLDADDFLVKDKLALSLQQIEKNSDVNLVITNFRMFTDNPEMSSEPYCALNAQMFSFENMLYQWNNGFTIPIHCGFFHSSLFESIRFPEDIAAQEDWVVWVRIFKKGCTVVFIDQALALYRINPSSRMTTKGLSEDHLKACAYFRNYLSTEEYIDFSTVLFSRYYQLYEDYKYRLSATKNSNSYQTGLMVKKVLKSLGVLGLFKRIIPLVLQFKAK</sequence>
<dbReference type="CDD" id="cd00761">
    <property type="entry name" value="Glyco_tranf_GTA_type"/>
    <property type="match status" value="1"/>
</dbReference>
<keyword evidence="3" id="KW-1185">Reference proteome</keyword>
<dbReference type="InterPro" id="IPR001173">
    <property type="entry name" value="Glyco_trans_2-like"/>
</dbReference>
<feature type="domain" description="Glycosyltransferase 2-like" evidence="1">
    <location>
        <begin position="5"/>
        <end position="170"/>
    </location>
</feature>
<reference evidence="3" key="1">
    <citation type="submission" date="2019-03" db="EMBL/GenBank/DDBJ databases">
        <title>Flavobacterium sp.</title>
        <authorList>
            <person name="Kim H."/>
        </authorList>
    </citation>
    <scope>NUCLEOTIDE SEQUENCE [LARGE SCALE GENOMIC DNA]</scope>
    <source>
        <strain evidence="3">GS13</strain>
    </source>
</reference>
<dbReference type="SUPFAM" id="SSF53448">
    <property type="entry name" value="Nucleotide-diphospho-sugar transferases"/>
    <property type="match status" value="1"/>
</dbReference>
<dbReference type="RefSeq" id="WP_133277374.1">
    <property type="nucleotide sequence ID" value="NZ_CP037933.1"/>
</dbReference>
<dbReference type="PANTHER" id="PTHR22916">
    <property type="entry name" value="GLYCOSYLTRANSFERASE"/>
    <property type="match status" value="1"/>
</dbReference>
<dbReference type="Proteomes" id="UP000291124">
    <property type="component" value="Chromosome"/>
</dbReference>
<organism evidence="2 3">
    <name type="scientific">Flavobacterium nackdongense</name>
    <dbReference type="NCBI Taxonomy" id="2547394"/>
    <lineage>
        <taxon>Bacteria</taxon>
        <taxon>Pseudomonadati</taxon>
        <taxon>Bacteroidota</taxon>
        <taxon>Flavobacteriia</taxon>
        <taxon>Flavobacteriales</taxon>
        <taxon>Flavobacteriaceae</taxon>
        <taxon>Flavobacterium</taxon>
    </lineage>
</organism>
<accession>A0A4P6YC84</accession>
<keyword evidence="2" id="KW-0808">Transferase</keyword>
<dbReference type="PANTHER" id="PTHR22916:SF3">
    <property type="entry name" value="UDP-GLCNAC:BETAGAL BETA-1,3-N-ACETYLGLUCOSAMINYLTRANSFERASE-LIKE PROTEIN 1"/>
    <property type="match status" value="1"/>
</dbReference>
<dbReference type="Gene3D" id="3.90.550.10">
    <property type="entry name" value="Spore Coat Polysaccharide Biosynthesis Protein SpsA, Chain A"/>
    <property type="match status" value="1"/>
</dbReference>
<evidence type="ECO:0000313" key="2">
    <source>
        <dbReference type="EMBL" id="QBN19858.1"/>
    </source>
</evidence>
<dbReference type="KEGG" id="fnk:E1750_13955"/>
<gene>
    <name evidence="2" type="ORF">E1750_13955</name>
</gene>
<dbReference type="EMBL" id="CP037933">
    <property type="protein sequence ID" value="QBN19858.1"/>
    <property type="molecule type" value="Genomic_DNA"/>
</dbReference>
<name>A0A4P6YC84_9FLAO</name>